<dbReference type="Gene3D" id="1.10.260.40">
    <property type="entry name" value="lambda repressor-like DNA-binding domains"/>
    <property type="match status" value="1"/>
</dbReference>
<dbReference type="EMBL" id="AZGC01000039">
    <property type="protein sequence ID" value="KRL93914.1"/>
    <property type="molecule type" value="Genomic_DNA"/>
</dbReference>
<gene>
    <name evidence="4" type="ORF">FC21_GL001385</name>
</gene>
<keyword evidence="2" id="KW-0175">Coiled coil</keyword>
<evidence type="ECO:0000313" key="5">
    <source>
        <dbReference type="Proteomes" id="UP000051084"/>
    </source>
</evidence>
<dbReference type="PROSITE" id="PS50943">
    <property type="entry name" value="HTH_CROC1"/>
    <property type="match status" value="1"/>
</dbReference>
<name>A0A0R1UQN3_9LACO</name>
<evidence type="ECO:0000256" key="2">
    <source>
        <dbReference type="SAM" id="Coils"/>
    </source>
</evidence>
<dbReference type="GO" id="GO:0003677">
    <property type="term" value="F:DNA binding"/>
    <property type="evidence" value="ECO:0007669"/>
    <property type="project" value="UniProtKB-KW"/>
</dbReference>
<evidence type="ECO:0000256" key="1">
    <source>
        <dbReference type="ARBA" id="ARBA00023125"/>
    </source>
</evidence>
<dbReference type="InterPro" id="IPR001387">
    <property type="entry name" value="Cro/C1-type_HTH"/>
</dbReference>
<dbReference type="Pfam" id="PF01381">
    <property type="entry name" value="HTH_3"/>
    <property type="match status" value="1"/>
</dbReference>
<dbReference type="PANTHER" id="PTHR46558">
    <property type="entry name" value="TRACRIPTIONAL REGULATORY PROTEIN-RELATED-RELATED"/>
    <property type="match status" value="1"/>
</dbReference>
<accession>A0A0R1UQN3</accession>
<dbReference type="AlphaFoldDB" id="A0A0R1UQN3"/>
<dbReference type="SUPFAM" id="SSF47413">
    <property type="entry name" value="lambda repressor-like DNA-binding domains"/>
    <property type="match status" value="1"/>
</dbReference>
<dbReference type="Proteomes" id="UP000051084">
    <property type="component" value="Unassembled WGS sequence"/>
</dbReference>
<dbReference type="PANTHER" id="PTHR46558:SF11">
    <property type="entry name" value="HTH-TYPE TRANSCRIPTIONAL REGULATOR XRE"/>
    <property type="match status" value="1"/>
</dbReference>
<comment type="caution">
    <text evidence="4">The sequence shown here is derived from an EMBL/GenBank/DDBJ whole genome shotgun (WGS) entry which is preliminary data.</text>
</comment>
<dbReference type="SMART" id="SM00530">
    <property type="entry name" value="HTH_XRE"/>
    <property type="match status" value="1"/>
</dbReference>
<dbReference type="InterPro" id="IPR010982">
    <property type="entry name" value="Lambda_DNA-bd_dom_sf"/>
</dbReference>
<organism evidence="4 5">
    <name type="scientific">Limosilactobacillus equigenerosi DSM 18793 = JCM 14505</name>
    <dbReference type="NCBI Taxonomy" id="1423742"/>
    <lineage>
        <taxon>Bacteria</taxon>
        <taxon>Bacillati</taxon>
        <taxon>Bacillota</taxon>
        <taxon>Bacilli</taxon>
        <taxon>Lactobacillales</taxon>
        <taxon>Lactobacillaceae</taxon>
        <taxon>Limosilactobacillus</taxon>
    </lineage>
</organism>
<dbReference type="CDD" id="cd00093">
    <property type="entry name" value="HTH_XRE"/>
    <property type="match status" value="1"/>
</dbReference>
<reference evidence="4 5" key="1">
    <citation type="journal article" date="2015" name="Genome Announc.">
        <title>Expanding the biotechnology potential of lactobacilli through comparative genomics of 213 strains and associated genera.</title>
        <authorList>
            <person name="Sun Z."/>
            <person name="Harris H.M."/>
            <person name="McCann A."/>
            <person name="Guo C."/>
            <person name="Argimon S."/>
            <person name="Zhang W."/>
            <person name="Yang X."/>
            <person name="Jeffery I.B."/>
            <person name="Cooney J.C."/>
            <person name="Kagawa T.F."/>
            <person name="Liu W."/>
            <person name="Song Y."/>
            <person name="Salvetti E."/>
            <person name="Wrobel A."/>
            <person name="Rasinkangas P."/>
            <person name="Parkhill J."/>
            <person name="Rea M.C."/>
            <person name="O'Sullivan O."/>
            <person name="Ritari J."/>
            <person name="Douillard F.P."/>
            <person name="Paul Ross R."/>
            <person name="Yang R."/>
            <person name="Briner A.E."/>
            <person name="Felis G.E."/>
            <person name="de Vos W.M."/>
            <person name="Barrangou R."/>
            <person name="Klaenhammer T.R."/>
            <person name="Caufield P.W."/>
            <person name="Cui Y."/>
            <person name="Zhang H."/>
            <person name="O'Toole P.W."/>
        </authorList>
    </citation>
    <scope>NUCLEOTIDE SEQUENCE [LARGE SCALE GENOMIC DNA]</scope>
    <source>
        <strain evidence="4 5">DSM 18793</strain>
    </source>
</reference>
<keyword evidence="1" id="KW-0238">DNA-binding</keyword>
<dbReference type="PATRIC" id="fig|1423742.4.peg.1437"/>
<sequence length="97" mass="10872">MSQTELGRLVGVSQTTITAWENNKAEPTSGAVTRLAEIFNISTDYLLGSKKENIDSKEKTVDELINQMQQYEGRPITDADRETIRGIIKGYLNVRPN</sequence>
<feature type="domain" description="HTH cro/C1-type" evidence="3">
    <location>
        <begin position="1"/>
        <end position="46"/>
    </location>
</feature>
<proteinExistence type="predicted"/>
<keyword evidence="5" id="KW-1185">Reference proteome</keyword>
<dbReference type="STRING" id="417373.GCA_001570685_00476"/>
<evidence type="ECO:0000313" key="4">
    <source>
        <dbReference type="EMBL" id="KRL93914.1"/>
    </source>
</evidence>
<protein>
    <recommendedName>
        <fullName evidence="3">HTH cro/C1-type domain-containing protein</fullName>
    </recommendedName>
</protein>
<evidence type="ECO:0000259" key="3">
    <source>
        <dbReference type="PROSITE" id="PS50943"/>
    </source>
</evidence>
<feature type="coiled-coil region" evidence="2">
    <location>
        <begin position="47"/>
        <end position="74"/>
    </location>
</feature>